<dbReference type="Pfam" id="PF23189">
    <property type="entry name" value="UPF0261_C"/>
    <property type="match status" value="1"/>
</dbReference>
<dbReference type="InterPro" id="IPR056778">
    <property type="entry name" value="UPF0261_C"/>
</dbReference>
<dbReference type="PANTHER" id="PTHR31862">
    <property type="entry name" value="UPF0261 DOMAIN PROTEIN (AFU_ORTHOLOGUE AFUA_1G10120)"/>
    <property type="match status" value="1"/>
</dbReference>
<dbReference type="Gene3D" id="3.40.50.12030">
    <property type="entry name" value="Uncharacterised protein family UPF0261, NC domain"/>
    <property type="match status" value="1"/>
</dbReference>
<reference evidence="4" key="1">
    <citation type="journal article" date="2021" name="ISME J.">
        <title>Evolutionary origin and ecological implication of a unique nif island in free-living Bradyrhizobium lineages.</title>
        <authorList>
            <person name="Tao J."/>
        </authorList>
    </citation>
    <scope>NUCLEOTIDE SEQUENCE [LARGE SCALE GENOMIC DNA]</scope>
    <source>
        <strain evidence="4">SZCCT0434</strain>
    </source>
</reference>
<dbReference type="Proteomes" id="UP001315278">
    <property type="component" value="Unassembled WGS sequence"/>
</dbReference>
<name>A0ABS5FGY1_9BRAD</name>
<dbReference type="InterPro" id="IPR051353">
    <property type="entry name" value="Tobamovirus_resist_UPF0261"/>
</dbReference>
<dbReference type="PIRSF" id="PIRSF033271">
    <property type="entry name" value="UCP033271"/>
    <property type="match status" value="1"/>
</dbReference>
<dbReference type="Gene3D" id="3.40.50.12020">
    <property type="entry name" value="Uncharacterised protein family UPF0261, NN domain"/>
    <property type="match status" value="1"/>
</dbReference>
<comment type="caution">
    <text evidence="3">The sequence shown here is derived from an EMBL/GenBank/DDBJ whole genome shotgun (WGS) entry which is preliminary data.</text>
</comment>
<dbReference type="RefSeq" id="WP_212492628.1">
    <property type="nucleotide sequence ID" value="NZ_JAFCJH010000009.1"/>
</dbReference>
<accession>A0ABS5FGY1</accession>
<sequence length="414" mass="43365">MAPAARPTVIVAATLDTKSAEVAFIRDAFAQRGVGVTVIDCGILGEPTIVPTISRADVARAGGGDIAAMRAARDRANAIPLMIRGLEAILRDLRDKGLVAGYFGLGGGTNAALASAAFTLLPFGLPKMLVSTVACGNTRPFIGMKDVMLMHSVVDILGLNGFLEDVLTRSVTAFCALLGAPPAAPSLGRRACIGMTTFGSTTEGAMIAHERLVRDYDVLSFHARGVGGEAMEAFVREGRIQAVLDLTTTEVADELVGGICSAGPDRLSAAAERGVPQVVLPGAIDMVNFGPPATVPERFKGRLFTSHTPHATLMRTTREENVAIADFIAGKLNAARGPVSVVLPMRGFSAYDIAGGPFFDPQADEAFCTTLERKLVSSVCVERIDAHINDAAVIDHATALLTDMISHSNRSEAP</sequence>
<feature type="domain" description="UPF0261" evidence="2">
    <location>
        <begin position="190"/>
        <end position="403"/>
    </location>
</feature>
<dbReference type="Pfam" id="PF06792">
    <property type="entry name" value="UPF0261"/>
    <property type="match status" value="1"/>
</dbReference>
<dbReference type="EMBL" id="JAFCJH010000009">
    <property type="protein sequence ID" value="MBR0796042.1"/>
    <property type="molecule type" value="Genomic_DNA"/>
</dbReference>
<evidence type="ECO:0000313" key="4">
    <source>
        <dbReference type="Proteomes" id="UP001315278"/>
    </source>
</evidence>
<keyword evidence="4" id="KW-1185">Reference proteome</keyword>
<protein>
    <submittedName>
        <fullName evidence="3">Tm-1-like ATP-binding domain-containing protein</fullName>
    </submittedName>
</protein>
<dbReference type="NCBIfam" id="NF002674">
    <property type="entry name" value="PRK02399.1-2"/>
    <property type="match status" value="1"/>
</dbReference>
<dbReference type="InterPro" id="IPR008322">
    <property type="entry name" value="UPF0261"/>
</dbReference>
<gene>
    <name evidence="3" type="ORF">JQ615_11640</name>
</gene>
<feature type="domain" description="UPF0261" evidence="1">
    <location>
        <begin position="7"/>
        <end position="177"/>
    </location>
</feature>
<proteinExistence type="predicted"/>
<evidence type="ECO:0000259" key="1">
    <source>
        <dbReference type="Pfam" id="PF06792"/>
    </source>
</evidence>
<evidence type="ECO:0000259" key="2">
    <source>
        <dbReference type="Pfam" id="PF23189"/>
    </source>
</evidence>
<dbReference type="InterPro" id="IPR044122">
    <property type="entry name" value="UPF0261_N"/>
</dbReference>
<evidence type="ECO:0000313" key="3">
    <source>
        <dbReference type="EMBL" id="MBR0796042.1"/>
    </source>
</evidence>
<organism evidence="3 4">
    <name type="scientific">Bradyrhizobium jicamae</name>
    <dbReference type="NCBI Taxonomy" id="280332"/>
    <lineage>
        <taxon>Bacteria</taxon>
        <taxon>Pseudomonadati</taxon>
        <taxon>Pseudomonadota</taxon>
        <taxon>Alphaproteobacteria</taxon>
        <taxon>Hyphomicrobiales</taxon>
        <taxon>Nitrobacteraceae</taxon>
        <taxon>Bradyrhizobium</taxon>
    </lineage>
</organism>
<dbReference type="PANTHER" id="PTHR31862:SF1">
    <property type="entry name" value="UPF0261 DOMAIN PROTEIN (AFU_ORTHOLOGUE AFUA_1G10120)"/>
    <property type="match status" value="1"/>
</dbReference>
<dbReference type="CDD" id="cd15488">
    <property type="entry name" value="Tm-1-like"/>
    <property type="match status" value="1"/>
</dbReference>